<comment type="caution">
    <text evidence="3">The sequence shown here is derived from an EMBL/GenBank/DDBJ whole genome shotgun (WGS) entry which is preliminary data.</text>
</comment>
<dbReference type="PRINTS" id="PR00934">
    <property type="entry name" value="XHISDIPTASE"/>
</dbReference>
<dbReference type="PANTHER" id="PTHR43501">
    <property type="entry name" value="CYTOSOL NON-SPECIFIC DIPEPTIDASE"/>
    <property type="match status" value="1"/>
</dbReference>
<dbReference type="Proteomes" id="UP001596023">
    <property type="component" value="Unassembled WGS sequence"/>
</dbReference>
<evidence type="ECO:0000256" key="1">
    <source>
        <dbReference type="ARBA" id="ARBA00022801"/>
    </source>
</evidence>
<keyword evidence="4" id="KW-1185">Reference proteome</keyword>
<proteinExistence type="predicted"/>
<dbReference type="InterPro" id="IPR036264">
    <property type="entry name" value="Bact_exopeptidase_dim_dom"/>
</dbReference>
<accession>A0ABV9KW76</accession>
<dbReference type="CDD" id="cd03890">
    <property type="entry name" value="M20_pepD"/>
    <property type="match status" value="1"/>
</dbReference>
<name>A0ABV9KW76_9BACT</name>
<dbReference type="Gene3D" id="3.40.630.10">
    <property type="entry name" value="Zn peptidases"/>
    <property type="match status" value="2"/>
</dbReference>
<dbReference type="SUPFAM" id="SSF53187">
    <property type="entry name" value="Zn-dependent exopeptidases"/>
    <property type="match status" value="1"/>
</dbReference>
<dbReference type="PANTHER" id="PTHR43501:SF1">
    <property type="entry name" value="CYTOSOL NON-SPECIFIC DIPEPTIDASE"/>
    <property type="match status" value="1"/>
</dbReference>
<evidence type="ECO:0000259" key="2">
    <source>
        <dbReference type="Pfam" id="PF07687"/>
    </source>
</evidence>
<keyword evidence="1" id="KW-0378">Hydrolase</keyword>
<dbReference type="PIRSF" id="PIRSF016599">
    <property type="entry name" value="Xaa-His_dipept"/>
    <property type="match status" value="1"/>
</dbReference>
<feature type="domain" description="Peptidase M20 dimerisation" evidence="2">
    <location>
        <begin position="208"/>
        <end position="294"/>
    </location>
</feature>
<sequence>MSKEILKLKPQQLWKHFYDLTQIPRPTGQMKEITKFVIDFGKSLGLDVKQDKTGNVLVTKPATKGMEKAPVVILQSHLDMVPQKNSDVKHDFTKDPIETVIDGNKVKAKSTTLGSDNGIGAAAMMAVLEDKKLKHGKIEALFTVDEEVGMVGAIGLKKGFLSGSILLNLDTEEIGELCVGCAGGADVNADWEFKDAKTPKGDIAYKITLKGLRGGHSGTEIHLGRANANKLMFYFLKEAVSSYEVRLSAIDGGSLRNAIPREAVAIVTLPEEDEKDFLKLVKSYEKIFKEEYKAVEQNLSFKAAKTDLPKTLIPEEIQDSLINAVVGCQNGVISMLTDFEGIVETSTNLASIKSGPGHIAAKMLARSSSETRKDEICSSLESVFALAGAKVSIENGYPGWQPNAQSDTLNMMAKLYETMYKEKAHVVVVHAGLECGIILGSTPGLDIVSFGPTILNAHSPDEFVEIDTVAKFYDYLVKTLENIK</sequence>
<evidence type="ECO:0000313" key="4">
    <source>
        <dbReference type="Proteomes" id="UP001596023"/>
    </source>
</evidence>
<dbReference type="RefSeq" id="WP_379996857.1">
    <property type="nucleotide sequence ID" value="NZ_JBHSGN010000076.1"/>
</dbReference>
<dbReference type="Pfam" id="PF01546">
    <property type="entry name" value="Peptidase_M20"/>
    <property type="match status" value="1"/>
</dbReference>
<dbReference type="EMBL" id="JBHSGN010000076">
    <property type="protein sequence ID" value="MFC4674499.1"/>
    <property type="molecule type" value="Genomic_DNA"/>
</dbReference>
<dbReference type="InterPro" id="IPR002933">
    <property type="entry name" value="Peptidase_M20"/>
</dbReference>
<dbReference type="SUPFAM" id="SSF55031">
    <property type="entry name" value="Bacterial exopeptidase dimerisation domain"/>
    <property type="match status" value="1"/>
</dbReference>
<gene>
    <name evidence="3" type="ORF">ACFO6W_12420</name>
</gene>
<reference evidence="4" key="1">
    <citation type="journal article" date="2019" name="Int. J. Syst. Evol. Microbiol.">
        <title>The Global Catalogue of Microorganisms (GCM) 10K type strain sequencing project: providing services to taxonomists for standard genome sequencing and annotation.</title>
        <authorList>
            <consortium name="The Broad Institute Genomics Platform"/>
            <consortium name="The Broad Institute Genome Sequencing Center for Infectious Disease"/>
            <person name="Wu L."/>
            <person name="Ma J."/>
        </authorList>
    </citation>
    <scope>NUCLEOTIDE SEQUENCE [LARGE SCALE GENOMIC DNA]</scope>
    <source>
        <strain evidence="4">CCUG 66188</strain>
    </source>
</reference>
<dbReference type="InterPro" id="IPR011650">
    <property type="entry name" value="Peptidase_M20_dimer"/>
</dbReference>
<dbReference type="InterPro" id="IPR001160">
    <property type="entry name" value="Peptidase_M20C"/>
</dbReference>
<dbReference type="NCBIfam" id="TIGR01893">
    <property type="entry name" value="aa-his-dipept"/>
    <property type="match status" value="1"/>
</dbReference>
<protein>
    <submittedName>
        <fullName evidence="3">Aminoacyl-histidine dipeptidase</fullName>
    </submittedName>
</protein>
<evidence type="ECO:0000313" key="3">
    <source>
        <dbReference type="EMBL" id="MFC4674499.1"/>
    </source>
</evidence>
<organism evidence="3 4">
    <name type="scientific">Dysgonomonas termitidis</name>
    <dbReference type="NCBI Taxonomy" id="1516126"/>
    <lineage>
        <taxon>Bacteria</taxon>
        <taxon>Pseudomonadati</taxon>
        <taxon>Bacteroidota</taxon>
        <taxon>Bacteroidia</taxon>
        <taxon>Bacteroidales</taxon>
        <taxon>Dysgonomonadaceae</taxon>
        <taxon>Dysgonomonas</taxon>
    </lineage>
</organism>
<dbReference type="Pfam" id="PF07687">
    <property type="entry name" value="M20_dimer"/>
    <property type="match status" value="1"/>
</dbReference>